<accession>A0ABU1BKU3</accession>
<dbReference type="EMBL" id="JAUYVH010000002">
    <property type="protein sequence ID" value="MDQ9169615.1"/>
    <property type="molecule type" value="Genomic_DNA"/>
</dbReference>
<evidence type="ECO:0000313" key="1">
    <source>
        <dbReference type="EMBL" id="MDQ9169615.1"/>
    </source>
</evidence>
<dbReference type="RefSeq" id="WP_338435553.1">
    <property type="nucleotide sequence ID" value="NZ_JAUYVH010000002.1"/>
</dbReference>
<keyword evidence="2" id="KW-1185">Reference proteome</keyword>
<comment type="caution">
    <text evidence="1">The sequence shown here is derived from an EMBL/GenBank/DDBJ whole genome shotgun (WGS) entry which is preliminary data.</text>
</comment>
<evidence type="ECO:0000313" key="2">
    <source>
        <dbReference type="Proteomes" id="UP001225596"/>
    </source>
</evidence>
<sequence>MHTKLAALRSHVASGNIECVYVWITKEQDTGDACYYRFDAEIYGRGSAEAGHLEPVKSESGLVKVDKARATGNLIGGKENSLVKSIGARILLELKGLWRKGEFPNAKFLNYCNIH</sequence>
<dbReference type="Proteomes" id="UP001225596">
    <property type="component" value="Unassembled WGS sequence"/>
</dbReference>
<proteinExistence type="predicted"/>
<gene>
    <name evidence="1" type="ORF">Q8A64_04235</name>
</gene>
<protein>
    <submittedName>
        <fullName evidence="1">Uncharacterized protein</fullName>
    </submittedName>
</protein>
<organism evidence="1 2">
    <name type="scientific">Keguizhuia sedimenti</name>
    <dbReference type="NCBI Taxonomy" id="3064264"/>
    <lineage>
        <taxon>Bacteria</taxon>
        <taxon>Pseudomonadati</taxon>
        <taxon>Pseudomonadota</taxon>
        <taxon>Betaproteobacteria</taxon>
        <taxon>Burkholderiales</taxon>
        <taxon>Oxalobacteraceae</taxon>
        <taxon>Keguizhuia</taxon>
    </lineage>
</organism>
<reference evidence="1 2" key="1">
    <citation type="submission" date="2023-08" db="EMBL/GenBank/DDBJ databases">
        <title>Oxalobacteraceae gen .nov., isolated from river sludge outside the plant.</title>
        <authorList>
            <person name="Zhao S.Y."/>
        </authorList>
    </citation>
    <scope>NUCLEOTIDE SEQUENCE [LARGE SCALE GENOMIC DNA]</scope>
    <source>
        <strain evidence="1 2">R-40</strain>
    </source>
</reference>
<name>A0ABU1BKU3_9BURK</name>